<dbReference type="InterPro" id="IPR050191">
    <property type="entry name" value="ATP-dep_DNA_ligase"/>
</dbReference>
<dbReference type="EMBL" id="GL883149">
    <property type="protein sequence ID" value="EGG00241.1"/>
    <property type="molecule type" value="Genomic_DNA"/>
</dbReference>
<dbReference type="InterPro" id="IPR036599">
    <property type="entry name" value="DNA_ligase_N_sf"/>
</dbReference>
<evidence type="ECO:0000256" key="4">
    <source>
        <dbReference type="ARBA" id="ARBA00023172"/>
    </source>
</evidence>
<sequence>MRSSLSDKSKIVTHQKSIYAAAKKLKENTGIGWVKGECQVDMPQEWWNNEGMKHQDALQFHKHAFIFFDQMDELLHFSKPTGSLRTGTSSNARVKAKKVEDEGDEDDQVGKKSCDIRKKDEDLNQEVVGNDRVIVLDGADSSKINVGTDKAEETANPTEPISNKVSHVKQAAPSKPSKQKQPDSDDSDASISLVKPAKTNNKKKAPAREVTPGTLANAIAATSTDSVLRTQKLLDSKAAQSAERDTAIAAAARIRSERHAHQQEAIAIFNVKSKVEFPDVQNRLIAIDVIAEEREAALFAGLDDEMAWIWLKNQISLDSKDHEQVTKTDDQDKITKASNKQEASTEVAKNKNDGEEEDKEDDEEDETGEDLAKGTPIPYATLVHTFTLIDTTTERLEITKYLSQHLTKLCPDYERIELGIGESILVKGIGSSMGRTPTQVKADFKKGGYLRLVAQNSESTKKTMFKPTVRIFLCSEDIAVLYNQMEI</sequence>
<evidence type="ECO:0000313" key="8">
    <source>
        <dbReference type="EMBL" id="EGG00241.1"/>
    </source>
</evidence>
<evidence type="ECO:0000259" key="7">
    <source>
        <dbReference type="Pfam" id="PF04675"/>
    </source>
</evidence>
<feature type="compositionally biased region" description="Polar residues" evidence="6">
    <location>
        <begin position="82"/>
        <end position="92"/>
    </location>
</feature>
<dbReference type="GeneID" id="18936674"/>
<evidence type="ECO:0000256" key="5">
    <source>
        <dbReference type="ARBA" id="ARBA00023204"/>
    </source>
</evidence>
<dbReference type="SUPFAM" id="SSF117018">
    <property type="entry name" value="ATP-dependent DNA ligase DNA-binding domain"/>
    <property type="match status" value="1"/>
</dbReference>
<dbReference type="Gene3D" id="1.10.3260.10">
    <property type="entry name" value="DNA ligase, ATP-dependent, N-terminal domain"/>
    <property type="match status" value="1"/>
</dbReference>
<dbReference type="PANTHER" id="PTHR45674:SF4">
    <property type="entry name" value="DNA LIGASE 1"/>
    <property type="match status" value="1"/>
</dbReference>
<dbReference type="GO" id="GO:0006310">
    <property type="term" value="P:DNA recombination"/>
    <property type="evidence" value="ECO:0007669"/>
    <property type="project" value="UniProtKB-KW"/>
</dbReference>
<dbReference type="Proteomes" id="UP000001072">
    <property type="component" value="Unassembled WGS sequence"/>
</dbReference>
<proteinExistence type="inferred from homology"/>
<protein>
    <recommendedName>
        <fullName evidence="7">DNA ligase ATP-dependent N-terminal domain-containing protein</fullName>
    </recommendedName>
</protein>
<dbReference type="VEuPathDB" id="FungiDB:MELLADRAFT_93728"/>
<dbReference type="Pfam" id="PF04675">
    <property type="entry name" value="DNA_ligase_A_N"/>
    <property type="match status" value="1"/>
</dbReference>
<evidence type="ECO:0000256" key="6">
    <source>
        <dbReference type="SAM" id="MobiDB-lite"/>
    </source>
</evidence>
<accession>F4S521</accession>
<feature type="compositionally biased region" description="Polar residues" evidence="6">
    <location>
        <begin position="155"/>
        <end position="165"/>
    </location>
</feature>
<reference evidence="9" key="1">
    <citation type="journal article" date="2011" name="Proc. Natl. Acad. Sci. U.S.A.">
        <title>Obligate biotrophy features unraveled by the genomic analysis of rust fungi.</title>
        <authorList>
            <person name="Duplessis S."/>
            <person name="Cuomo C.A."/>
            <person name="Lin Y.-C."/>
            <person name="Aerts A."/>
            <person name="Tisserant E."/>
            <person name="Veneault-Fourrey C."/>
            <person name="Joly D.L."/>
            <person name="Hacquard S."/>
            <person name="Amselem J."/>
            <person name="Cantarel B.L."/>
            <person name="Chiu R."/>
            <person name="Coutinho P.M."/>
            <person name="Feau N."/>
            <person name="Field M."/>
            <person name="Frey P."/>
            <person name="Gelhaye E."/>
            <person name="Goldberg J."/>
            <person name="Grabherr M.G."/>
            <person name="Kodira C.D."/>
            <person name="Kohler A."/>
            <person name="Kuees U."/>
            <person name="Lindquist E.A."/>
            <person name="Lucas S.M."/>
            <person name="Mago R."/>
            <person name="Mauceli E."/>
            <person name="Morin E."/>
            <person name="Murat C."/>
            <person name="Pangilinan J.L."/>
            <person name="Park R."/>
            <person name="Pearson M."/>
            <person name="Quesneville H."/>
            <person name="Rouhier N."/>
            <person name="Sakthikumar S."/>
            <person name="Salamov A.A."/>
            <person name="Schmutz J."/>
            <person name="Selles B."/>
            <person name="Shapiro H."/>
            <person name="Tanguay P."/>
            <person name="Tuskan G.A."/>
            <person name="Henrissat B."/>
            <person name="Van de Peer Y."/>
            <person name="Rouze P."/>
            <person name="Ellis J.G."/>
            <person name="Dodds P.N."/>
            <person name="Schein J.E."/>
            <person name="Zhong S."/>
            <person name="Hamelin R.C."/>
            <person name="Grigoriev I.V."/>
            <person name="Szabo L.J."/>
            <person name="Martin F."/>
        </authorList>
    </citation>
    <scope>NUCLEOTIDE SEQUENCE [LARGE SCALE GENOMIC DNA]</scope>
    <source>
        <strain evidence="9">98AG31 / pathotype 3-4-7</strain>
    </source>
</reference>
<feature type="compositionally biased region" description="Basic and acidic residues" evidence="6">
    <location>
        <begin position="320"/>
        <end position="335"/>
    </location>
</feature>
<dbReference type="PANTHER" id="PTHR45674">
    <property type="entry name" value="DNA LIGASE 1/3 FAMILY MEMBER"/>
    <property type="match status" value="1"/>
</dbReference>
<name>F4S521_MELLP</name>
<organism evidence="9">
    <name type="scientific">Melampsora larici-populina (strain 98AG31 / pathotype 3-4-7)</name>
    <name type="common">Poplar leaf rust fungus</name>
    <dbReference type="NCBI Taxonomy" id="747676"/>
    <lineage>
        <taxon>Eukaryota</taxon>
        <taxon>Fungi</taxon>
        <taxon>Dikarya</taxon>
        <taxon>Basidiomycota</taxon>
        <taxon>Pucciniomycotina</taxon>
        <taxon>Pucciniomycetes</taxon>
        <taxon>Pucciniales</taxon>
        <taxon>Melampsoraceae</taxon>
        <taxon>Melampsora</taxon>
    </lineage>
</organism>
<dbReference type="GO" id="GO:0005634">
    <property type="term" value="C:nucleus"/>
    <property type="evidence" value="ECO:0007669"/>
    <property type="project" value="TreeGrafter"/>
</dbReference>
<evidence type="ECO:0000256" key="3">
    <source>
        <dbReference type="ARBA" id="ARBA00022763"/>
    </source>
</evidence>
<dbReference type="GO" id="GO:0006281">
    <property type="term" value="P:DNA repair"/>
    <property type="evidence" value="ECO:0007669"/>
    <property type="project" value="UniProtKB-KW"/>
</dbReference>
<gene>
    <name evidence="8" type="ORF">MELLADRAFT_93728</name>
</gene>
<dbReference type="GO" id="GO:0003910">
    <property type="term" value="F:DNA ligase (ATP) activity"/>
    <property type="evidence" value="ECO:0007669"/>
    <property type="project" value="InterPro"/>
</dbReference>
<dbReference type="AlphaFoldDB" id="F4S521"/>
<dbReference type="eggNOG" id="KOG0967">
    <property type="taxonomic scope" value="Eukaryota"/>
</dbReference>
<evidence type="ECO:0000313" key="9">
    <source>
        <dbReference type="Proteomes" id="UP000001072"/>
    </source>
</evidence>
<dbReference type="InParanoid" id="F4S521"/>
<dbReference type="HOGENOM" id="CLU_560288_0_0_1"/>
<evidence type="ECO:0000256" key="1">
    <source>
        <dbReference type="ARBA" id="ARBA00007572"/>
    </source>
</evidence>
<feature type="region of interest" description="Disordered" evidence="6">
    <location>
        <begin position="82"/>
        <end position="112"/>
    </location>
</feature>
<comment type="similarity">
    <text evidence="1">Belongs to the ATP-dependent DNA ligase family.</text>
</comment>
<feature type="domain" description="DNA ligase ATP-dependent N-terminal" evidence="7">
    <location>
        <begin position="378"/>
        <end position="467"/>
    </location>
</feature>
<dbReference type="GO" id="GO:0005739">
    <property type="term" value="C:mitochondrion"/>
    <property type="evidence" value="ECO:0007669"/>
    <property type="project" value="TreeGrafter"/>
</dbReference>
<dbReference type="KEGG" id="mlr:MELLADRAFT_93728"/>
<feature type="compositionally biased region" description="Acidic residues" evidence="6">
    <location>
        <begin position="354"/>
        <end position="369"/>
    </location>
</feature>
<dbReference type="GO" id="GO:0003677">
    <property type="term" value="F:DNA binding"/>
    <property type="evidence" value="ECO:0007669"/>
    <property type="project" value="InterPro"/>
</dbReference>
<evidence type="ECO:0000256" key="2">
    <source>
        <dbReference type="ARBA" id="ARBA00022598"/>
    </source>
</evidence>
<dbReference type="STRING" id="747676.F4S521"/>
<feature type="region of interest" description="Disordered" evidence="6">
    <location>
        <begin position="145"/>
        <end position="210"/>
    </location>
</feature>
<keyword evidence="9" id="KW-1185">Reference proteome</keyword>
<feature type="region of interest" description="Disordered" evidence="6">
    <location>
        <begin position="320"/>
        <end position="374"/>
    </location>
</feature>
<keyword evidence="4" id="KW-0233">DNA recombination</keyword>
<keyword evidence="3" id="KW-0227">DNA damage</keyword>
<keyword evidence="5" id="KW-0234">DNA repair</keyword>
<dbReference type="OrthoDB" id="206088at2759"/>
<dbReference type="InterPro" id="IPR012308">
    <property type="entry name" value="DNA_ligase_ATP-dep_N"/>
</dbReference>
<dbReference type="GO" id="GO:1903461">
    <property type="term" value="P:Okazaki fragment processing involved in mitotic DNA replication"/>
    <property type="evidence" value="ECO:0007669"/>
    <property type="project" value="TreeGrafter"/>
</dbReference>
<dbReference type="RefSeq" id="XP_007416440.1">
    <property type="nucleotide sequence ID" value="XM_007416378.1"/>
</dbReference>
<keyword evidence="2" id="KW-0436">Ligase</keyword>